<keyword evidence="2" id="KW-0238">DNA-binding</keyword>
<name>A0A0C7R3J0_PARSO</name>
<dbReference type="GO" id="GO:0003700">
    <property type="term" value="F:DNA-binding transcription factor activity"/>
    <property type="evidence" value="ECO:0007669"/>
    <property type="project" value="InterPro"/>
</dbReference>
<dbReference type="Gene3D" id="1.10.10.60">
    <property type="entry name" value="Homeodomain-like"/>
    <property type="match status" value="2"/>
</dbReference>
<keyword evidence="1" id="KW-0805">Transcription regulation</keyword>
<dbReference type="PROSITE" id="PS00041">
    <property type="entry name" value="HTH_ARAC_FAMILY_1"/>
    <property type="match status" value="1"/>
</dbReference>
<dbReference type="InterPro" id="IPR018060">
    <property type="entry name" value="HTH_AraC"/>
</dbReference>
<keyword evidence="3" id="KW-0804">Transcription</keyword>
<dbReference type="Gene3D" id="2.60.120.10">
    <property type="entry name" value="Jelly Rolls"/>
    <property type="match status" value="1"/>
</dbReference>
<proteinExistence type="predicted"/>
<dbReference type="InterPro" id="IPR037923">
    <property type="entry name" value="HTH-like"/>
</dbReference>
<dbReference type="SUPFAM" id="SSF46689">
    <property type="entry name" value="Homeodomain-like"/>
    <property type="match status" value="2"/>
</dbReference>
<dbReference type="OrthoDB" id="9813413at2"/>
<dbReference type="InterPro" id="IPR020449">
    <property type="entry name" value="Tscrpt_reg_AraC-type_HTH"/>
</dbReference>
<dbReference type="PANTHER" id="PTHR43280">
    <property type="entry name" value="ARAC-FAMILY TRANSCRIPTIONAL REGULATOR"/>
    <property type="match status" value="1"/>
</dbReference>
<sequence length="274" mass="32177">MSKIGIFSTDLKVSSELYIFECGFEHCEPRDPYQYKQIDYYLIHYILEGEGLFFIKDQVHNLKAGDGFVIPPNTDNNYYPSTKNPWVYRWIGTNGSKAKELLTLCGFFNNDNYIFKYDKDDQLDKLFESIYKNCDSNYHFKALGYLYQTLSLLMNEHSISSLQEDSNSQSYISNALEFIDKNFDKNISVSDISDYLNIDRSHFYKIFKLHMMNTPQQYLIEYKLKKACDLLRKSSYSVSEISNLVGFSSQSHFSKTFKKNLNLTPLEYKSLFIK</sequence>
<dbReference type="GO" id="GO:0043565">
    <property type="term" value="F:sequence-specific DNA binding"/>
    <property type="evidence" value="ECO:0007669"/>
    <property type="project" value="InterPro"/>
</dbReference>
<dbReference type="PANTHER" id="PTHR43280:SF2">
    <property type="entry name" value="HTH-TYPE TRANSCRIPTIONAL REGULATOR EXSA"/>
    <property type="match status" value="1"/>
</dbReference>
<protein>
    <submittedName>
        <fullName evidence="5">Msm operon regulatory protein MsmR</fullName>
    </submittedName>
</protein>
<dbReference type="InterPro" id="IPR003313">
    <property type="entry name" value="AraC-bd"/>
</dbReference>
<evidence type="ECO:0000259" key="4">
    <source>
        <dbReference type="PROSITE" id="PS01124"/>
    </source>
</evidence>
<organism evidence="5 6">
    <name type="scientific">Paraclostridium sordellii</name>
    <name type="common">Clostridium sordellii</name>
    <dbReference type="NCBI Taxonomy" id="1505"/>
    <lineage>
        <taxon>Bacteria</taxon>
        <taxon>Bacillati</taxon>
        <taxon>Bacillota</taxon>
        <taxon>Clostridia</taxon>
        <taxon>Peptostreptococcales</taxon>
        <taxon>Peptostreptococcaceae</taxon>
        <taxon>Paraclostridium</taxon>
    </lineage>
</organism>
<dbReference type="InterPro" id="IPR014710">
    <property type="entry name" value="RmlC-like_jellyroll"/>
</dbReference>
<dbReference type="CDD" id="cd06986">
    <property type="entry name" value="cupin_MmsR-like_N"/>
    <property type="match status" value="1"/>
</dbReference>
<dbReference type="SUPFAM" id="SSF51215">
    <property type="entry name" value="Regulatory protein AraC"/>
    <property type="match status" value="1"/>
</dbReference>
<reference evidence="5 6" key="1">
    <citation type="submission" date="2015-01" db="EMBL/GenBank/DDBJ databases">
        <authorList>
            <person name="Aslett A.Martin."/>
            <person name="De Silva Nishadi"/>
        </authorList>
    </citation>
    <scope>NUCLEOTIDE SEQUENCE [LARGE SCALE GENOMIC DNA]</scope>
    <source>
        <strain evidence="5 6">R28058</strain>
    </source>
</reference>
<dbReference type="InterPro" id="IPR018062">
    <property type="entry name" value="HTH_AraC-typ_CS"/>
</dbReference>
<dbReference type="AlphaFoldDB" id="A0A0C7R3J0"/>
<evidence type="ECO:0000256" key="2">
    <source>
        <dbReference type="ARBA" id="ARBA00023125"/>
    </source>
</evidence>
<accession>A0A0C7R3J0</accession>
<evidence type="ECO:0000313" key="5">
    <source>
        <dbReference type="EMBL" id="CEQ03758.1"/>
    </source>
</evidence>
<dbReference type="PRINTS" id="PR00032">
    <property type="entry name" value="HTHARAC"/>
</dbReference>
<dbReference type="Proteomes" id="UP000049127">
    <property type="component" value="Unassembled WGS sequence"/>
</dbReference>
<evidence type="ECO:0000256" key="1">
    <source>
        <dbReference type="ARBA" id="ARBA00023015"/>
    </source>
</evidence>
<evidence type="ECO:0000256" key="3">
    <source>
        <dbReference type="ARBA" id="ARBA00023163"/>
    </source>
</evidence>
<feature type="domain" description="HTH araC/xylS-type" evidence="4">
    <location>
        <begin position="173"/>
        <end position="271"/>
    </location>
</feature>
<dbReference type="EMBL" id="CEKZ01000003">
    <property type="protein sequence ID" value="CEQ03758.1"/>
    <property type="molecule type" value="Genomic_DNA"/>
</dbReference>
<dbReference type="PROSITE" id="PS01124">
    <property type="entry name" value="HTH_ARAC_FAMILY_2"/>
    <property type="match status" value="1"/>
</dbReference>
<evidence type="ECO:0000313" key="6">
    <source>
        <dbReference type="Proteomes" id="UP000049127"/>
    </source>
</evidence>
<dbReference type="Pfam" id="PF12833">
    <property type="entry name" value="HTH_18"/>
    <property type="match status" value="1"/>
</dbReference>
<gene>
    <name evidence="5" type="primary">msmR1</name>
    <name evidence="5" type="ORF">R28058_14911</name>
</gene>
<dbReference type="InterPro" id="IPR009057">
    <property type="entry name" value="Homeodomain-like_sf"/>
</dbReference>
<dbReference type="SMART" id="SM00342">
    <property type="entry name" value="HTH_ARAC"/>
    <property type="match status" value="1"/>
</dbReference>
<dbReference type="Pfam" id="PF02311">
    <property type="entry name" value="AraC_binding"/>
    <property type="match status" value="1"/>
</dbReference>
<dbReference type="RefSeq" id="WP_055341977.1">
    <property type="nucleotide sequence ID" value="NZ_CEKZ01000003.1"/>
</dbReference>